<name>A0A5C5UKJ5_9CORY</name>
<proteinExistence type="predicted"/>
<dbReference type="EMBL" id="VOHM01000006">
    <property type="protein sequence ID" value="TWT26754.1"/>
    <property type="molecule type" value="Genomic_DNA"/>
</dbReference>
<dbReference type="OrthoDB" id="3748531at2"/>
<protein>
    <recommendedName>
        <fullName evidence="4">DUF1707 domain-containing protein</fullName>
    </recommendedName>
</protein>
<keyword evidence="3" id="KW-1185">Reference proteome</keyword>
<gene>
    <name evidence="2" type="ORF">FRX94_03895</name>
</gene>
<evidence type="ECO:0000256" key="1">
    <source>
        <dbReference type="SAM" id="Phobius"/>
    </source>
</evidence>
<keyword evidence="1" id="KW-0472">Membrane</keyword>
<comment type="caution">
    <text evidence="2">The sequence shown here is derived from an EMBL/GenBank/DDBJ whole genome shotgun (WGS) entry which is preliminary data.</text>
</comment>
<dbReference type="RefSeq" id="WP_146323819.1">
    <property type="nucleotide sequence ID" value="NZ_BAABLR010000005.1"/>
</dbReference>
<evidence type="ECO:0000313" key="3">
    <source>
        <dbReference type="Proteomes" id="UP000320791"/>
    </source>
</evidence>
<evidence type="ECO:0008006" key="4">
    <source>
        <dbReference type="Google" id="ProtNLM"/>
    </source>
</evidence>
<dbReference type="Proteomes" id="UP000320791">
    <property type="component" value="Unassembled WGS sequence"/>
</dbReference>
<keyword evidence="1" id="KW-1133">Transmembrane helix</keyword>
<accession>A0A5C5UKJ5</accession>
<dbReference type="AlphaFoldDB" id="A0A5C5UKJ5"/>
<keyword evidence="1" id="KW-0812">Transmembrane</keyword>
<feature type="transmembrane region" description="Helical" evidence="1">
    <location>
        <begin position="120"/>
        <end position="140"/>
    </location>
</feature>
<reference evidence="2 3" key="1">
    <citation type="submission" date="2019-08" db="EMBL/GenBank/DDBJ databases">
        <authorList>
            <person name="Lei W."/>
        </authorList>
    </citation>
    <scope>NUCLEOTIDE SEQUENCE [LARGE SCALE GENOMIC DNA]</scope>
    <source>
        <strain evidence="2 3">CCUG 58627</strain>
    </source>
</reference>
<feature type="transmembrane region" description="Helical" evidence="1">
    <location>
        <begin position="93"/>
        <end position="114"/>
    </location>
</feature>
<sequence>MTLNGPQNSDFSGLPAVTYADATAMAQTAFENGWIDVDDLDRRLAGIASASSPLAARAFIADLEEPLSRARQAQQRQSLESQRNKKKIVAMSIPFYATTAVLALCVVIWSLVALSAGLHYFWPMWLLIPMVLTYPIRYAGIRLHGDGTQKF</sequence>
<organism evidence="2 3">
    <name type="scientific">Corynebacterium canis</name>
    <dbReference type="NCBI Taxonomy" id="679663"/>
    <lineage>
        <taxon>Bacteria</taxon>
        <taxon>Bacillati</taxon>
        <taxon>Actinomycetota</taxon>
        <taxon>Actinomycetes</taxon>
        <taxon>Mycobacteriales</taxon>
        <taxon>Corynebacteriaceae</taxon>
        <taxon>Corynebacterium</taxon>
    </lineage>
</organism>
<evidence type="ECO:0000313" key="2">
    <source>
        <dbReference type="EMBL" id="TWT26754.1"/>
    </source>
</evidence>